<comment type="caution">
    <text evidence="2">The sequence shown here is derived from an EMBL/GenBank/DDBJ whole genome shotgun (WGS) entry which is preliminary data.</text>
</comment>
<feature type="compositionally biased region" description="Low complexity" evidence="1">
    <location>
        <begin position="387"/>
        <end position="396"/>
    </location>
</feature>
<evidence type="ECO:0000313" key="3">
    <source>
        <dbReference type="Proteomes" id="UP000565441"/>
    </source>
</evidence>
<organism evidence="2 3">
    <name type="scientific">Tricholomella constricta</name>
    <dbReference type="NCBI Taxonomy" id="117010"/>
    <lineage>
        <taxon>Eukaryota</taxon>
        <taxon>Fungi</taxon>
        <taxon>Dikarya</taxon>
        <taxon>Basidiomycota</taxon>
        <taxon>Agaricomycotina</taxon>
        <taxon>Agaricomycetes</taxon>
        <taxon>Agaricomycetidae</taxon>
        <taxon>Agaricales</taxon>
        <taxon>Tricholomatineae</taxon>
        <taxon>Lyophyllaceae</taxon>
        <taxon>Tricholomella</taxon>
    </lineage>
</organism>
<proteinExistence type="predicted"/>
<dbReference type="Proteomes" id="UP000565441">
    <property type="component" value="Unassembled WGS sequence"/>
</dbReference>
<protein>
    <submittedName>
        <fullName evidence="2">Uncharacterized protein</fullName>
    </submittedName>
</protein>
<feature type="region of interest" description="Disordered" evidence="1">
    <location>
        <begin position="1"/>
        <end position="37"/>
    </location>
</feature>
<dbReference type="AlphaFoldDB" id="A0A8H5H659"/>
<evidence type="ECO:0000313" key="2">
    <source>
        <dbReference type="EMBL" id="KAF5377305.1"/>
    </source>
</evidence>
<accession>A0A8H5H659</accession>
<dbReference type="OrthoDB" id="3365514at2759"/>
<dbReference type="EMBL" id="JAACJP010000024">
    <property type="protein sequence ID" value="KAF5377305.1"/>
    <property type="molecule type" value="Genomic_DNA"/>
</dbReference>
<feature type="region of interest" description="Disordered" evidence="1">
    <location>
        <begin position="169"/>
        <end position="199"/>
    </location>
</feature>
<gene>
    <name evidence="2" type="ORF">D9615_006386</name>
</gene>
<feature type="compositionally biased region" description="Pro residues" evidence="1">
    <location>
        <begin position="175"/>
        <end position="190"/>
    </location>
</feature>
<evidence type="ECO:0000256" key="1">
    <source>
        <dbReference type="SAM" id="MobiDB-lite"/>
    </source>
</evidence>
<sequence>MAPKPRQRKSSISVVGKDAPVATRNPPKSLMLPPPDPQVPRGILEPEMTALSNCLKNATVKTGQIYRFFADTHKLGIENHVPNPPRSLSASLGREVEKYDQLVDAMESHLLRAIAVLQRDLHREEKRIKLAQEAAVATRTRSKSASLSPTSTRVALPPVAESFGGEIASQSIPSAPLPTPTNSPPAPPSAGPGRRPSAISISSLHRPAFPLKLDLSSTALRITPEEASMFSSGLASPVTLAPKSARAIGPNEFPPDLMAAFASSSQSIDLTLETDNADVKMTMENVGTTADKPIELDLEGMDIDMAMTDIFGDTADTGSNDANATMDGLFSPIVVESDVSEVNDTSKPDKTHTPFLETLGQATSGDDIFSSLDVPDDPNQHQQLKDASSSIRSAPSPASLLASFESSSQLQTINSMSSSNMSVPDTSFDISSLDLSNLSPSFFGGASETDINFSMDMDQFLATVNEGKQDGEGKKEDAT</sequence>
<keyword evidence="3" id="KW-1185">Reference proteome</keyword>
<feature type="region of interest" description="Disordered" evidence="1">
    <location>
        <begin position="373"/>
        <end position="396"/>
    </location>
</feature>
<reference evidence="2 3" key="1">
    <citation type="journal article" date="2020" name="ISME J.">
        <title>Uncovering the hidden diversity of litter-decomposition mechanisms in mushroom-forming fungi.</title>
        <authorList>
            <person name="Floudas D."/>
            <person name="Bentzer J."/>
            <person name="Ahren D."/>
            <person name="Johansson T."/>
            <person name="Persson P."/>
            <person name="Tunlid A."/>
        </authorList>
    </citation>
    <scope>NUCLEOTIDE SEQUENCE [LARGE SCALE GENOMIC DNA]</scope>
    <source>
        <strain evidence="2 3">CBS 661.87</strain>
    </source>
</reference>
<name>A0A8H5H659_9AGAR</name>